<dbReference type="Proteomes" id="UP000261140">
    <property type="component" value="Unassembled WGS sequence"/>
</dbReference>
<gene>
    <name evidence="2" type="ORF">DW905_02580</name>
    <name evidence="1" type="ORF">DWZ89_04725</name>
</gene>
<dbReference type="RefSeq" id="WP_117504986.1">
    <property type="nucleotide sequence ID" value="NZ_QVEQ01000003.1"/>
</dbReference>
<dbReference type="Pfam" id="PF10844">
    <property type="entry name" value="DUF2577"/>
    <property type="match status" value="1"/>
</dbReference>
<dbReference type="InterPro" id="IPR022555">
    <property type="entry name" value="DUF2577"/>
</dbReference>
<dbReference type="EMBL" id="QVEZ01000001">
    <property type="protein sequence ID" value="RGC07476.1"/>
    <property type="molecule type" value="Genomic_DNA"/>
</dbReference>
<proteinExistence type="predicted"/>
<comment type="caution">
    <text evidence="2">The sequence shown here is derived from an EMBL/GenBank/DDBJ whole genome shotgun (WGS) entry which is preliminary data.</text>
</comment>
<organism evidence="2 3">
    <name type="scientific">Faecalibacterium prausnitzii</name>
    <dbReference type="NCBI Taxonomy" id="853"/>
    <lineage>
        <taxon>Bacteria</taxon>
        <taxon>Bacillati</taxon>
        <taxon>Bacillota</taxon>
        <taxon>Clostridia</taxon>
        <taxon>Eubacteriales</taxon>
        <taxon>Oscillospiraceae</taxon>
        <taxon>Faecalibacterium</taxon>
    </lineage>
</organism>
<protein>
    <submittedName>
        <fullName evidence="2">DUF2577 domain-containing protein</fullName>
    </submittedName>
</protein>
<evidence type="ECO:0000313" key="2">
    <source>
        <dbReference type="EMBL" id="RGC07476.1"/>
    </source>
</evidence>
<sequence>MNPDEATSLKQLFLSMLPKDGGIVVGTVTKESPLTIQIENDEKLEISGSALLVPRNLTDYQVKVDIALADGKIDSNTHVGGAHGHKFQLNDSRGGPVAGIVGCPFEGAKDEPKGDYHKVESSKESAHIHSLKTFSIESGLLTVYNALKTGESVYLLRFNDGKSYYALERAIV</sequence>
<name>A0A3E2VA91_9FIRM</name>
<dbReference type="Proteomes" id="UP000261079">
    <property type="component" value="Unassembled WGS sequence"/>
</dbReference>
<evidence type="ECO:0000313" key="1">
    <source>
        <dbReference type="EMBL" id="RGB71810.1"/>
    </source>
</evidence>
<evidence type="ECO:0000313" key="4">
    <source>
        <dbReference type="Proteomes" id="UP000261140"/>
    </source>
</evidence>
<dbReference type="EMBL" id="QVEQ01000003">
    <property type="protein sequence ID" value="RGB71810.1"/>
    <property type="molecule type" value="Genomic_DNA"/>
</dbReference>
<evidence type="ECO:0000313" key="3">
    <source>
        <dbReference type="Proteomes" id="UP000261079"/>
    </source>
</evidence>
<accession>A0A3E2VA91</accession>
<reference evidence="3 4" key="1">
    <citation type="submission" date="2018-08" db="EMBL/GenBank/DDBJ databases">
        <title>A genome reference for cultivated species of the human gut microbiota.</title>
        <authorList>
            <person name="Zou Y."/>
            <person name="Xue W."/>
            <person name="Luo G."/>
        </authorList>
    </citation>
    <scope>NUCLEOTIDE SEQUENCE [LARGE SCALE GENOMIC DNA]</scope>
    <source>
        <strain evidence="1 4">AF36-11AT</strain>
        <strain evidence="2 3">AM42-11AC</strain>
    </source>
</reference>
<dbReference type="AlphaFoldDB" id="A0A3E2VA91"/>